<dbReference type="EMBL" id="WOWK01000164">
    <property type="protein sequence ID" value="KAF0316311.1"/>
    <property type="molecule type" value="Genomic_DNA"/>
</dbReference>
<dbReference type="GO" id="GO:0003735">
    <property type="term" value="F:structural constituent of ribosome"/>
    <property type="evidence" value="ECO:0007669"/>
    <property type="project" value="InterPro"/>
</dbReference>
<dbReference type="SUPFAM" id="SSF54999">
    <property type="entry name" value="Ribosomal protein S10"/>
    <property type="match status" value="1"/>
</dbReference>
<sequence>MPELCDERLDELLKQAASRLLTRKSSQPKDCSLIAVASTEPTAEHQGQPTVRDQKSLTLRDPRPTEEKNFDNAGPRWFGIPKTDPNDPELKRDLQILHMRGTAIDPKRHYKKESLKAKVPRYAHVGRIVEGPTEFYSARLTRKERKQTLVDELLSAEKASGKFKSKYEGIQQKKASGKKAFYRKLVEQLPLILSGYPCSDQNARNIAIAANNPLSGAVNTTAYIPFPMQAVIQRQPLTRFLATEAPIAEKSIDTPPIDQVPSAEARERVPTIRKALPNPQQGKSPKLRFPRSVQALYLQPLRCEAEYGIPSCDLQLRSFSIRNLEFFVDFALRAAYYLKLPAFGPVPLPRITERWTVPRSSFIFKKSQENFERITLRRLIQIRDGNPETVQLWLAFLQKHAYYGIGMKANIWDFGKLGVGKSMDAISEDALGAIEPKWEQLSQLRSLDTVEKVEEFLATSRFVTDSGKRAEGQRRFVKEQFKREKIMKRKEAE</sequence>
<dbReference type="SMART" id="SM01403">
    <property type="entry name" value="Ribosomal_S10"/>
    <property type="match status" value="1"/>
</dbReference>
<feature type="compositionally biased region" description="Polar residues" evidence="9">
    <location>
        <begin position="39"/>
        <end position="51"/>
    </location>
</feature>
<evidence type="ECO:0000256" key="2">
    <source>
        <dbReference type="ARBA" id="ARBA00007102"/>
    </source>
</evidence>
<dbReference type="GO" id="GO:0006396">
    <property type="term" value="P:RNA processing"/>
    <property type="evidence" value="ECO:0007669"/>
    <property type="project" value="TreeGrafter"/>
</dbReference>
<dbReference type="GO" id="GO:1990904">
    <property type="term" value="C:ribonucleoprotein complex"/>
    <property type="evidence" value="ECO:0007669"/>
    <property type="project" value="UniProtKB-KW"/>
</dbReference>
<accession>A0A8H3VZE3</accession>
<dbReference type="PANTHER" id="PTHR21686:SF12">
    <property type="entry name" value="DEOXYNUCLEOTIDYLTRANSFERASE TERMINAL-INTERACTING PROTEIN 2"/>
    <property type="match status" value="1"/>
</dbReference>
<dbReference type="OrthoDB" id="366214at2759"/>
<comment type="similarity">
    <text evidence="2">Belongs to the universal ribosomal protein uS10 family.</text>
</comment>
<keyword evidence="12" id="KW-1185">Reference proteome</keyword>
<evidence type="ECO:0000259" key="10">
    <source>
        <dbReference type="SMART" id="SM01403"/>
    </source>
</evidence>
<dbReference type="InterPro" id="IPR027486">
    <property type="entry name" value="Ribosomal_uS10_dom"/>
</dbReference>
<keyword evidence="5" id="KW-0687">Ribonucleoprotein</keyword>
<dbReference type="GO" id="GO:0003723">
    <property type="term" value="F:RNA binding"/>
    <property type="evidence" value="ECO:0007669"/>
    <property type="project" value="TreeGrafter"/>
</dbReference>
<dbReference type="HAMAP" id="MF_00508">
    <property type="entry name" value="Ribosomal_uS10"/>
    <property type="match status" value="1"/>
</dbReference>
<evidence type="ECO:0000256" key="6">
    <source>
        <dbReference type="ARBA" id="ARBA00035261"/>
    </source>
</evidence>
<dbReference type="InterPro" id="IPR014810">
    <property type="entry name" value="Fcf2_C"/>
</dbReference>
<evidence type="ECO:0000256" key="7">
    <source>
        <dbReference type="ARBA" id="ARBA00042916"/>
    </source>
</evidence>
<feature type="region of interest" description="Disordered" evidence="9">
    <location>
        <begin position="38"/>
        <end position="74"/>
    </location>
</feature>
<dbReference type="GO" id="GO:0005840">
    <property type="term" value="C:ribosome"/>
    <property type="evidence" value="ECO:0007669"/>
    <property type="project" value="UniProtKB-KW"/>
</dbReference>
<comment type="subcellular location">
    <subcellularLocation>
        <location evidence="1">Nucleus</location>
        <location evidence="1">Nucleolus</location>
    </subcellularLocation>
</comment>
<dbReference type="GO" id="GO:0006412">
    <property type="term" value="P:translation"/>
    <property type="evidence" value="ECO:0007669"/>
    <property type="project" value="InterPro"/>
</dbReference>
<evidence type="ECO:0000256" key="3">
    <source>
        <dbReference type="ARBA" id="ARBA00022980"/>
    </source>
</evidence>
<evidence type="ECO:0000313" key="12">
    <source>
        <dbReference type="Proteomes" id="UP000434172"/>
    </source>
</evidence>
<protein>
    <recommendedName>
        <fullName evidence="6">Small ribosomal subunit protein uS10m</fullName>
    </recommendedName>
    <alternativeName>
        <fullName evidence="7">37S ribosomal protein S10, mitochondrial</fullName>
    </alternativeName>
    <alternativeName>
        <fullName evidence="8">Mitochondrial ribosomal small subunit protein 10</fullName>
    </alternativeName>
</protein>
<keyword evidence="3" id="KW-0689">Ribosomal protein</keyword>
<dbReference type="GO" id="GO:0005730">
    <property type="term" value="C:nucleolus"/>
    <property type="evidence" value="ECO:0007669"/>
    <property type="project" value="UniProtKB-SubCell"/>
</dbReference>
<feature type="domain" description="Small ribosomal subunit protein uS10" evidence="10">
    <location>
        <begin position="313"/>
        <end position="410"/>
    </location>
</feature>
<evidence type="ECO:0000256" key="5">
    <source>
        <dbReference type="ARBA" id="ARBA00023274"/>
    </source>
</evidence>
<dbReference type="FunFam" id="3.30.70.600:FF:000003">
    <property type="entry name" value="30S ribosomal protein S10"/>
    <property type="match status" value="1"/>
</dbReference>
<dbReference type="Gene3D" id="3.30.70.600">
    <property type="entry name" value="Ribosomal protein S10 domain"/>
    <property type="match status" value="1"/>
</dbReference>
<dbReference type="InterPro" id="IPR036838">
    <property type="entry name" value="Ribosomal_uS10_dom_sf"/>
</dbReference>
<dbReference type="AlphaFoldDB" id="A0A8H3VZE3"/>
<comment type="caution">
    <text evidence="11">The sequence shown here is derived from an EMBL/GenBank/DDBJ whole genome shotgun (WGS) entry which is preliminary data.</text>
</comment>
<proteinExistence type="inferred from homology"/>
<keyword evidence="11" id="KW-0436">Ligase</keyword>
<name>A0A8H3VZE3_9PEZI</name>
<evidence type="ECO:0000256" key="8">
    <source>
        <dbReference type="ARBA" id="ARBA00078476"/>
    </source>
</evidence>
<organism evidence="11 12">
    <name type="scientific">Colletotrichum asianum</name>
    <dbReference type="NCBI Taxonomy" id="702518"/>
    <lineage>
        <taxon>Eukaryota</taxon>
        <taxon>Fungi</taxon>
        <taxon>Dikarya</taxon>
        <taxon>Ascomycota</taxon>
        <taxon>Pezizomycotina</taxon>
        <taxon>Sordariomycetes</taxon>
        <taxon>Hypocreomycetidae</taxon>
        <taxon>Glomerellales</taxon>
        <taxon>Glomerellaceae</taxon>
        <taxon>Colletotrichum</taxon>
        <taxon>Colletotrichum gloeosporioides species complex</taxon>
    </lineage>
</organism>
<reference evidence="11 12" key="1">
    <citation type="submission" date="2019-12" db="EMBL/GenBank/DDBJ databases">
        <title>A genome sequence resource for the geographically widespread anthracnose pathogen Colletotrichum asianum.</title>
        <authorList>
            <person name="Meng Y."/>
        </authorList>
    </citation>
    <scope>NUCLEOTIDE SEQUENCE [LARGE SCALE GENOMIC DNA]</scope>
    <source>
        <strain evidence="11 12">ICMP 18580</strain>
    </source>
</reference>
<evidence type="ECO:0000256" key="1">
    <source>
        <dbReference type="ARBA" id="ARBA00004604"/>
    </source>
</evidence>
<dbReference type="GO" id="GO:0004812">
    <property type="term" value="F:aminoacyl-tRNA ligase activity"/>
    <property type="evidence" value="ECO:0007669"/>
    <property type="project" value="UniProtKB-KW"/>
</dbReference>
<dbReference type="Pfam" id="PF00338">
    <property type="entry name" value="Ribosomal_S10"/>
    <property type="match status" value="1"/>
</dbReference>
<keyword evidence="4" id="KW-0539">Nucleus</keyword>
<dbReference type="InterPro" id="IPR039883">
    <property type="entry name" value="Fcf2/DNTTIP2"/>
</dbReference>
<keyword evidence="11" id="KW-0030">Aminoacyl-tRNA synthetase</keyword>
<dbReference type="Proteomes" id="UP000434172">
    <property type="component" value="Unassembled WGS sequence"/>
</dbReference>
<dbReference type="Pfam" id="PF08698">
    <property type="entry name" value="Fcf2"/>
    <property type="match status" value="1"/>
</dbReference>
<gene>
    <name evidence="11" type="ORF">GQ607_016477</name>
</gene>
<evidence type="ECO:0000256" key="4">
    <source>
        <dbReference type="ARBA" id="ARBA00023242"/>
    </source>
</evidence>
<evidence type="ECO:0000256" key="9">
    <source>
        <dbReference type="SAM" id="MobiDB-lite"/>
    </source>
</evidence>
<dbReference type="InterPro" id="IPR001848">
    <property type="entry name" value="Ribosomal_uS10"/>
</dbReference>
<dbReference type="PANTHER" id="PTHR21686">
    <property type="entry name" value="DEOXYNUCLEOTIDYLTRANSFERASE TERMINAL-INTERACTING PROTEIN 2"/>
    <property type="match status" value="1"/>
</dbReference>
<feature type="compositionally biased region" description="Basic and acidic residues" evidence="9">
    <location>
        <begin position="52"/>
        <end position="70"/>
    </location>
</feature>
<evidence type="ECO:0000313" key="11">
    <source>
        <dbReference type="EMBL" id="KAF0316311.1"/>
    </source>
</evidence>